<proteinExistence type="inferred from homology"/>
<dbReference type="AlphaFoldDB" id="A0A1B8PLW0"/>
<reference evidence="7 8" key="1">
    <citation type="submission" date="2016-06" db="EMBL/GenBank/DDBJ databases">
        <title>Draft genome of Moraxella nonliquefaciens CCUG 60284.</title>
        <authorList>
            <person name="Salva-Serra F."/>
            <person name="Engstrom-Jakobsson H."/>
            <person name="Thorell K."/>
            <person name="Gonzales-Siles L."/>
            <person name="Karlsson R."/>
            <person name="Boulund F."/>
            <person name="Engstrand L."/>
            <person name="Kristiansson E."/>
            <person name="Moore E."/>
        </authorList>
    </citation>
    <scope>NUCLEOTIDE SEQUENCE [LARGE SCALE GENOMIC DNA]</scope>
    <source>
        <strain evidence="7 8">CCUG 60284</strain>
    </source>
</reference>
<feature type="transmembrane region" description="Helical" evidence="6">
    <location>
        <begin position="6"/>
        <end position="24"/>
    </location>
</feature>
<feature type="transmembrane region" description="Helical" evidence="6">
    <location>
        <begin position="459"/>
        <end position="479"/>
    </location>
</feature>
<keyword evidence="4 6" id="KW-1133">Transmembrane helix</keyword>
<dbReference type="NCBIfam" id="TIGR00785">
    <property type="entry name" value="dass"/>
    <property type="match status" value="1"/>
</dbReference>
<gene>
    <name evidence="7" type="ORF">A9Z60_05185</name>
</gene>
<protein>
    <submittedName>
        <fullName evidence="7">C4-dicarboxylate ABC transporter</fullName>
    </submittedName>
</protein>
<feature type="transmembrane region" description="Helical" evidence="6">
    <location>
        <begin position="336"/>
        <end position="359"/>
    </location>
</feature>
<dbReference type="GO" id="GO:0022857">
    <property type="term" value="F:transmembrane transporter activity"/>
    <property type="evidence" value="ECO:0007669"/>
    <property type="project" value="InterPro"/>
</dbReference>
<dbReference type="PANTHER" id="PTHR42826">
    <property type="entry name" value="DICARBOXYLATE TRANSPORTER 2.1, CHLOROPLASTIC"/>
    <property type="match status" value="1"/>
</dbReference>
<dbReference type="PIRSF" id="PIRSF002457">
    <property type="entry name" value="DASS"/>
    <property type="match status" value="1"/>
</dbReference>
<feature type="transmembrane region" description="Helical" evidence="6">
    <location>
        <begin position="36"/>
        <end position="65"/>
    </location>
</feature>
<dbReference type="GO" id="GO:0016020">
    <property type="term" value="C:membrane"/>
    <property type="evidence" value="ECO:0007669"/>
    <property type="project" value="UniProtKB-SubCell"/>
</dbReference>
<feature type="transmembrane region" description="Helical" evidence="6">
    <location>
        <begin position="399"/>
        <end position="422"/>
    </location>
</feature>
<evidence type="ECO:0000313" key="8">
    <source>
        <dbReference type="Proteomes" id="UP000092671"/>
    </source>
</evidence>
<evidence type="ECO:0000256" key="5">
    <source>
        <dbReference type="ARBA" id="ARBA00023136"/>
    </source>
</evidence>
<evidence type="ECO:0000256" key="1">
    <source>
        <dbReference type="ARBA" id="ARBA00004141"/>
    </source>
</evidence>
<dbReference type="OrthoDB" id="3170849at2"/>
<feature type="transmembrane region" description="Helical" evidence="6">
    <location>
        <begin position="305"/>
        <end position="324"/>
    </location>
</feature>
<feature type="transmembrane region" description="Helical" evidence="6">
    <location>
        <begin position="366"/>
        <end position="387"/>
    </location>
</feature>
<feature type="transmembrane region" description="Helical" evidence="6">
    <location>
        <begin position="434"/>
        <end position="453"/>
    </location>
</feature>
<evidence type="ECO:0000313" key="7">
    <source>
        <dbReference type="EMBL" id="OBX51962.1"/>
    </source>
</evidence>
<dbReference type="Proteomes" id="UP000092671">
    <property type="component" value="Unassembled WGS sequence"/>
</dbReference>
<evidence type="ECO:0000256" key="4">
    <source>
        <dbReference type="ARBA" id="ARBA00022989"/>
    </source>
</evidence>
<keyword evidence="3 6" id="KW-0812">Transmembrane</keyword>
<dbReference type="InterPro" id="IPR001898">
    <property type="entry name" value="SLC13A/DASS"/>
</dbReference>
<dbReference type="Pfam" id="PF00939">
    <property type="entry name" value="Na_sulph_symp"/>
    <property type="match status" value="1"/>
</dbReference>
<feature type="transmembrane region" description="Helical" evidence="6">
    <location>
        <begin position="277"/>
        <end position="298"/>
    </location>
</feature>
<keyword evidence="5 6" id="KW-0472">Membrane</keyword>
<accession>A0A1B8PLW0</accession>
<sequence>MPFKPIPAVIAVLVTLIIWFVIPIPQGVEPNAWHLLALFVGTIVAIIGKVLPIGAISIIAITLVALTGVTADTPKDAMKDALSSFSSPLIWLIAVAVIISRGLVKTGLGARIAYSVIGFFGKKTLGIGYSLAIAETLLAPITPSNTARGGAIIYPITRSIAQSFGSKPDDGTTKKMGEYLSLVNYQSNPITSAMFITATAPNPLVVELVAKATDNNIHLSWTTWALAMLLPGLACILLMPLVIYIIAKPEITKTPNVKEFTSQKLAELGKVSRDEKIMLGVFGGMLLLWANIPAMLFGDVWAVNATAVAFLGLSVVILTGVLTWDDVLKEKSAWDTLVWFGVLIMMATYLNKLGLIAWFSGQIETVIGGMGVGWVGAVVILTLVYLYAHYFFASTTAHITAMFGAFYGVGLALGAPPMLYALILAASSSLMMSLTHYATGTAPVIFGAGYVSLGQWWKVGAVMSVVNLVVWISIGLIWWKVLGYY</sequence>
<feature type="transmembrane region" description="Helical" evidence="6">
    <location>
        <begin position="85"/>
        <end position="104"/>
    </location>
</feature>
<comment type="subcellular location">
    <subcellularLocation>
        <location evidence="1">Membrane</location>
        <topology evidence="1">Multi-pass membrane protein</topology>
    </subcellularLocation>
</comment>
<feature type="transmembrane region" description="Helical" evidence="6">
    <location>
        <begin position="224"/>
        <end position="247"/>
    </location>
</feature>
<dbReference type="EMBL" id="LZDN01000002">
    <property type="protein sequence ID" value="OBX51962.1"/>
    <property type="molecule type" value="Genomic_DNA"/>
</dbReference>
<dbReference type="InterPro" id="IPR030676">
    <property type="entry name" value="CitT-rel"/>
</dbReference>
<evidence type="ECO:0000256" key="6">
    <source>
        <dbReference type="SAM" id="Phobius"/>
    </source>
</evidence>
<dbReference type="RefSeq" id="WP_066891622.1">
    <property type="nucleotide sequence ID" value="NZ_LZDN01000002.1"/>
</dbReference>
<comment type="similarity">
    <text evidence="2">Belongs to the SLC13A/DASS transporter (TC 2.A.47) family. DIT1 subfamily.</text>
</comment>
<name>A0A1B8PLW0_MORNO</name>
<comment type="caution">
    <text evidence="7">The sequence shown here is derived from an EMBL/GenBank/DDBJ whole genome shotgun (WGS) entry which is preliminary data.</text>
</comment>
<organism evidence="7 8">
    <name type="scientific">Moraxella nonliquefaciens</name>
    <dbReference type="NCBI Taxonomy" id="478"/>
    <lineage>
        <taxon>Bacteria</taxon>
        <taxon>Pseudomonadati</taxon>
        <taxon>Pseudomonadota</taxon>
        <taxon>Gammaproteobacteria</taxon>
        <taxon>Moraxellales</taxon>
        <taxon>Moraxellaceae</taxon>
        <taxon>Moraxella</taxon>
    </lineage>
</organism>
<evidence type="ECO:0000256" key="3">
    <source>
        <dbReference type="ARBA" id="ARBA00022692"/>
    </source>
</evidence>
<evidence type="ECO:0000256" key="2">
    <source>
        <dbReference type="ARBA" id="ARBA00007349"/>
    </source>
</evidence>